<evidence type="ECO:0000313" key="1">
    <source>
        <dbReference type="EMBL" id="KRX12588.1"/>
    </source>
</evidence>
<reference evidence="1 3" key="1">
    <citation type="submission" date="2015-01" db="EMBL/GenBank/DDBJ databases">
        <title>Evolution of Trichinella species and genotypes.</title>
        <authorList>
            <person name="Korhonen P.K."/>
            <person name="Edoardo P."/>
            <person name="Giuseppe L.R."/>
            <person name="Gasser R.B."/>
        </authorList>
    </citation>
    <scope>NUCLEOTIDE SEQUENCE [LARGE SCALE GENOMIC DNA]</scope>
    <source>
        <strain evidence="1">ISS37</strain>
    </source>
</reference>
<proteinExistence type="predicted"/>
<gene>
    <name evidence="1" type="ORF">T07_10900</name>
    <name evidence="2" type="ORF">T07_5768</name>
</gene>
<dbReference type="OrthoDB" id="5922457at2759"/>
<dbReference type="AlphaFoldDB" id="A0A0V0RDS9"/>
<name>A0A0V0RDS9_9BILA</name>
<keyword evidence="3" id="KW-1185">Reference proteome</keyword>
<accession>A0A0V0RDS9</accession>
<organism evidence="1 3">
    <name type="scientific">Trichinella nelsoni</name>
    <dbReference type="NCBI Taxonomy" id="6336"/>
    <lineage>
        <taxon>Eukaryota</taxon>
        <taxon>Metazoa</taxon>
        <taxon>Ecdysozoa</taxon>
        <taxon>Nematoda</taxon>
        <taxon>Enoplea</taxon>
        <taxon>Dorylaimia</taxon>
        <taxon>Trichinellida</taxon>
        <taxon>Trichinellidae</taxon>
        <taxon>Trichinella</taxon>
    </lineage>
</organism>
<dbReference type="EMBL" id="JYDL01000277">
    <property type="protein sequence ID" value="KRX12757.1"/>
    <property type="molecule type" value="Genomic_DNA"/>
</dbReference>
<dbReference type="Proteomes" id="UP000054630">
    <property type="component" value="Unassembled WGS sequence"/>
</dbReference>
<dbReference type="EMBL" id="JYDL01000325">
    <property type="protein sequence ID" value="KRX12588.1"/>
    <property type="molecule type" value="Genomic_DNA"/>
</dbReference>
<evidence type="ECO:0000313" key="3">
    <source>
        <dbReference type="Proteomes" id="UP000054630"/>
    </source>
</evidence>
<protein>
    <submittedName>
        <fullName evidence="1">Uncharacterized protein</fullName>
    </submittedName>
</protein>
<sequence length="545" mass="61102">MTFCSSGLSSVVISTVTTFCSTLVSLIFPVRAVVSCATTGLQTSSTTWVCSTGDDPQPVSQSCNRSWAYKQGGPPPANVATGMGLCRQAANNPAEDGFDGNWIVSLTPSHPTSQDLKEGINSDQHKDQCQVQRSSRCTEQSTATPFLRILLHSIQMRVRAALREHQVELVSYVLAYQRSLRSAVKLAIHKPLLPLLIKRHSADGEEPDLISARGGQVDSDRRHPIAQCNPLRDDHPSSLSSSMCSVGLFGDSRGDWWPSIRAAHSMSVKVFFSDNPLHSDQFDDQNHIANRRLFLQFSPFTISRMRHHVLLLSGCPQPLYHFSIISPPSMQPGQVAVDSSHWSSVAITVSHQRTITDPCFNLTQHRTKFGRLRVTPPKDHNERKIDRRKQALPIIYATQRTLSDKLPIDSFLGYLILNHCELVQLKTTVLRDEPPQCYQKTHHRHVYNHLFLSSALLYTACATGYGFWLNLEICGTFSQTRSPALNIVPVACLSYQSFWRSVLRQLADARHFWWSSSIFKVLSDILAGHLLWLLYVELATSLSFR</sequence>
<comment type="caution">
    <text evidence="1">The sequence shown here is derived from an EMBL/GenBank/DDBJ whole genome shotgun (WGS) entry which is preliminary data.</text>
</comment>
<evidence type="ECO:0000313" key="2">
    <source>
        <dbReference type="EMBL" id="KRX12757.1"/>
    </source>
</evidence>